<dbReference type="AlphaFoldDB" id="A0A8S1S561"/>
<gene>
    <name evidence="1" type="ORF">POCTA_138.1.T0060006</name>
</gene>
<dbReference type="EMBL" id="CAJJDP010000005">
    <property type="protein sequence ID" value="CAD8134742.1"/>
    <property type="molecule type" value="Genomic_DNA"/>
</dbReference>
<evidence type="ECO:0000313" key="2">
    <source>
        <dbReference type="Proteomes" id="UP000683925"/>
    </source>
</evidence>
<organism evidence="1 2">
    <name type="scientific">Paramecium octaurelia</name>
    <dbReference type="NCBI Taxonomy" id="43137"/>
    <lineage>
        <taxon>Eukaryota</taxon>
        <taxon>Sar</taxon>
        <taxon>Alveolata</taxon>
        <taxon>Ciliophora</taxon>
        <taxon>Intramacronucleata</taxon>
        <taxon>Oligohymenophorea</taxon>
        <taxon>Peniculida</taxon>
        <taxon>Parameciidae</taxon>
        <taxon>Paramecium</taxon>
    </lineage>
</organism>
<dbReference type="Proteomes" id="UP000683925">
    <property type="component" value="Unassembled WGS sequence"/>
</dbReference>
<accession>A0A8S1S561</accession>
<comment type="caution">
    <text evidence="1">The sequence shown here is derived from an EMBL/GenBank/DDBJ whole genome shotgun (WGS) entry which is preliminary data.</text>
</comment>
<sequence>MSQSISEPYFKFNGSSVQEHQLPILEEKSKILTNPNLPGDHLPITVLQVLRKFQRTQQNSFNSNTFKSYLKHKFTKTAIRQKSRSKGRFMNIQTHEKFQFIAPQTAKQNQLKSQLSTAPQLRVGTNYGMKNHQKVEIQPLLGKSLIKQ</sequence>
<reference evidence="1" key="1">
    <citation type="submission" date="2021-01" db="EMBL/GenBank/DDBJ databases">
        <authorList>
            <consortium name="Genoscope - CEA"/>
            <person name="William W."/>
        </authorList>
    </citation>
    <scope>NUCLEOTIDE SEQUENCE</scope>
</reference>
<proteinExistence type="predicted"/>
<name>A0A8S1S561_PAROT</name>
<protein>
    <submittedName>
        <fullName evidence="1">Uncharacterized protein</fullName>
    </submittedName>
</protein>
<keyword evidence="2" id="KW-1185">Reference proteome</keyword>
<evidence type="ECO:0000313" key="1">
    <source>
        <dbReference type="EMBL" id="CAD8134742.1"/>
    </source>
</evidence>